<dbReference type="PROSITE" id="PS50206">
    <property type="entry name" value="RHODANESE_3"/>
    <property type="match status" value="1"/>
</dbReference>
<dbReference type="Proteomes" id="UP000272729">
    <property type="component" value="Unassembled WGS sequence"/>
</dbReference>
<dbReference type="GO" id="GO:0016705">
    <property type="term" value="F:oxidoreductase activity, acting on paired donors, with incorporation or reduction of molecular oxygen"/>
    <property type="evidence" value="ECO:0007669"/>
    <property type="project" value="InterPro"/>
</dbReference>
<evidence type="ECO:0000256" key="1">
    <source>
        <dbReference type="ARBA" id="ARBA00010617"/>
    </source>
</evidence>
<comment type="caution">
    <text evidence="9">The sequence shown here is derived from an EMBL/GenBank/DDBJ whole genome shotgun (WGS) entry which is preliminary data.</text>
</comment>
<dbReference type="GO" id="GO:0005506">
    <property type="term" value="F:iron ion binding"/>
    <property type="evidence" value="ECO:0007669"/>
    <property type="project" value="InterPro"/>
</dbReference>
<dbReference type="EMBL" id="RBXR01000001">
    <property type="protein sequence ID" value="RKT74807.1"/>
    <property type="molecule type" value="Genomic_DNA"/>
</dbReference>
<evidence type="ECO:0000256" key="7">
    <source>
        <dbReference type="RuleBase" id="RU000461"/>
    </source>
</evidence>
<protein>
    <submittedName>
        <fullName evidence="9">Cytochrome P450</fullName>
    </submittedName>
</protein>
<dbReference type="PROSITE" id="PS00086">
    <property type="entry name" value="CYTOCHROME_P450"/>
    <property type="match status" value="1"/>
</dbReference>
<dbReference type="InterPro" id="IPR002397">
    <property type="entry name" value="Cyt_P450_B"/>
</dbReference>
<dbReference type="Gene3D" id="1.10.630.10">
    <property type="entry name" value="Cytochrome P450"/>
    <property type="match status" value="1"/>
</dbReference>
<dbReference type="InterPro" id="IPR001128">
    <property type="entry name" value="Cyt_P450"/>
</dbReference>
<accession>A0A495XL26</accession>
<dbReference type="PRINTS" id="PR00385">
    <property type="entry name" value="P450"/>
</dbReference>
<dbReference type="CDD" id="cd11029">
    <property type="entry name" value="CYP107-like"/>
    <property type="match status" value="1"/>
</dbReference>
<dbReference type="InterPro" id="IPR036396">
    <property type="entry name" value="Cyt_P450_sf"/>
</dbReference>
<evidence type="ECO:0000259" key="8">
    <source>
        <dbReference type="PROSITE" id="PS50206"/>
    </source>
</evidence>
<keyword evidence="6 7" id="KW-0503">Monooxygenase</keyword>
<dbReference type="PANTHER" id="PTHR46696:SF1">
    <property type="entry name" value="CYTOCHROME P450 YJIB-RELATED"/>
    <property type="match status" value="1"/>
</dbReference>
<dbReference type="InterPro" id="IPR017972">
    <property type="entry name" value="Cyt_P450_CS"/>
</dbReference>
<dbReference type="Pfam" id="PF00067">
    <property type="entry name" value="p450"/>
    <property type="match status" value="2"/>
</dbReference>
<dbReference type="PANTHER" id="PTHR46696">
    <property type="entry name" value="P450, PUTATIVE (EUROFUNG)-RELATED"/>
    <property type="match status" value="1"/>
</dbReference>
<evidence type="ECO:0000256" key="2">
    <source>
        <dbReference type="ARBA" id="ARBA00022617"/>
    </source>
</evidence>
<dbReference type="AlphaFoldDB" id="A0A495XL26"/>
<dbReference type="RefSeq" id="WP_121229870.1">
    <property type="nucleotide sequence ID" value="NZ_JBIUBA010000061.1"/>
</dbReference>
<keyword evidence="10" id="KW-1185">Reference proteome</keyword>
<proteinExistence type="inferred from homology"/>
<dbReference type="FunFam" id="1.10.630.10:FF:000018">
    <property type="entry name" value="Cytochrome P450 monooxygenase"/>
    <property type="match status" value="1"/>
</dbReference>
<reference evidence="9 10" key="1">
    <citation type="submission" date="2018-10" db="EMBL/GenBank/DDBJ databases">
        <title>Sequencing the genomes of 1000 actinobacteria strains.</title>
        <authorList>
            <person name="Klenk H.-P."/>
        </authorList>
    </citation>
    <scope>NUCLEOTIDE SEQUENCE [LARGE SCALE GENOMIC DNA]</scope>
    <source>
        <strain evidence="9 10">DSM 43911</strain>
    </source>
</reference>
<evidence type="ECO:0000256" key="4">
    <source>
        <dbReference type="ARBA" id="ARBA00023002"/>
    </source>
</evidence>
<keyword evidence="2 7" id="KW-0349">Heme</keyword>
<name>A0A495XL26_9PSEU</name>
<evidence type="ECO:0000256" key="3">
    <source>
        <dbReference type="ARBA" id="ARBA00022723"/>
    </source>
</evidence>
<dbReference type="GO" id="GO:0004497">
    <property type="term" value="F:monooxygenase activity"/>
    <property type="evidence" value="ECO:0007669"/>
    <property type="project" value="UniProtKB-KW"/>
</dbReference>
<evidence type="ECO:0000256" key="6">
    <source>
        <dbReference type="ARBA" id="ARBA00023033"/>
    </source>
</evidence>
<dbReference type="InterPro" id="IPR001763">
    <property type="entry name" value="Rhodanese-like_dom"/>
</dbReference>
<feature type="domain" description="Rhodanese" evidence="8">
    <location>
        <begin position="21"/>
        <end position="51"/>
    </location>
</feature>
<keyword evidence="4 7" id="KW-0560">Oxidoreductase</keyword>
<organism evidence="9 10">
    <name type="scientific">Saccharothrix variisporea</name>
    <dbReference type="NCBI Taxonomy" id="543527"/>
    <lineage>
        <taxon>Bacteria</taxon>
        <taxon>Bacillati</taxon>
        <taxon>Actinomycetota</taxon>
        <taxon>Actinomycetes</taxon>
        <taxon>Pseudonocardiales</taxon>
        <taxon>Pseudonocardiaceae</taxon>
        <taxon>Saccharothrix</taxon>
    </lineage>
</organism>
<dbReference type="SUPFAM" id="SSF48264">
    <property type="entry name" value="Cytochrome P450"/>
    <property type="match status" value="1"/>
</dbReference>
<keyword evidence="3 7" id="KW-0479">Metal-binding</keyword>
<gene>
    <name evidence="9" type="ORF">DFJ66_8181</name>
</gene>
<evidence type="ECO:0000313" key="10">
    <source>
        <dbReference type="Proteomes" id="UP000272729"/>
    </source>
</evidence>
<dbReference type="OrthoDB" id="4156795at2"/>
<evidence type="ECO:0000313" key="9">
    <source>
        <dbReference type="EMBL" id="RKT74807.1"/>
    </source>
</evidence>
<dbReference type="PRINTS" id="PR00359">
    <property type="entry name" value="BP450"/>
</dbReference>
<comment type="similarity">
    <text evidence="1 7">Belongs to the cytochrome P450 family.</text>
</comment>
<keyword evidence="5 7" id="KW-0408">Iron</keyword>
<sequence length="415" mass="46021">MENPNGLYPIDPTGRDVHGEAAMLREKGHATLVELPGGVPAWAITGHALIKQLLLDNRVSRDSYQHWPAWENGEGELAKTWPLAIWVSDRNMMTAYGKEHTRLRKLVVKAFTARSTAAMRPRIEQITDELLDRIDEAGRDGSVVDLRTEFAYALPTQVISELLGIPDDLRPDLLEQVHRIFDTTLTPEQAEANTTAIYETMAKLLAAKRANPAEDLTTGLITVRDGDDGLTERELIDTLLLTFTAGYETTVNLLDHAVFALLTHTEQLARVRAGEVPWEDVIDETLRWQAPLVNMPLRFAVEDIDLGDVTIAKGDAILVSFGSAGRDPLVHGDTADRYDITRATRRDHLAFGHGVHFCPGQQLGRLEAAVALNALFKRFPDLELAKPADQIHPLESFISNGHRELPVRLRAAVAV</sequence>
<dbReference type="GO" id="GO:0020037">
    <property type="term" value="F:heme binding"/>
    <property type="evidence" value="ECO:0007669"/>
    <property type="project" value="InterPro"/>
</dbReference>
<evidence type="ECO:0000256" key="5">
    <source>
        <dbReference type="ARBA" id="ARBA00023004"/>
    </source>
</evidence>